<keyword evidence="2" id="KW-0812">Transmembrane</keyword>
<sequence length="182" mass="18828">MSSRDRARARRGSVPGRAPIEKGRRDGSGPWQATVPFGPAGRLLASTLCVLVCLPGPVLLFFAATVGEITAGERWGLAAGGVFTTLVGVFWAVVIGRWERSARRDAERLNEVGVTAVAEIVAIAPAIVGDDNGIALSLRISGPGVEPFDAVSECMADPSLVVGARLAAVVDPADNLFAIVPG</sequence>
<feature type="region of interest" description="Disordered" evidence="1">
    <location>
        <begin position="1"/>
        <end position="31"/>
    </location>
</feature>
<feature type="transmembrane region" description="Helical" evidence="2">
    <location>
        <begin position="75"/>
        <end position="94"/>
    </location>
</feature>
<dbReference type="Proteomes" id="UP000587527">
    <property type="component" value="Unassembled WGS sequence"/>
</dbReference>
<keyword evidence="2" id="KW-1133">Transmembrane helix</keyword>
<reference evidence="3 4" key="1">
    <citation type="submission" date="2020-08" db="EMBL/GenBank/DDBJ databases">
        <title>Sequencing the genomes of 1000 actinobacteria strains.</title>
        <authorList>
            <person name="Klenk H.-P."/>
        </authorList>
    </citation>
    <scope>NUCLEOTIDE SEQUENCE [LARGE SCALE GENOMIC DNA]</scope>
    <source>
        <strain evidence="3 4">DSM 45362</strain>
    </source>
</reference>
<feature type="transmembrane region" description="Helical" evidence="2">
    <location>
        <begin position="43"/>
        <end position="63"/>
    </location>
</feature>
<evidence type="ECO:0000313" key="4">
    <source>
        <dbReference type="Proteomes" id="UP000587527"/>
    </source>
</evidence>
<keyword evidence="4" id="KW-1185">Reference proteome</keyword>
<organism evidence="3 4">
    <name type="scientific">Allocatelliglobosispora scoriae</name>
    <dbReference type="NCBI Taxonomy" id="643052"/>
    <lineage>
        <taxon>Bacteria</taxon>
        <taxon>Bacillati</taxon>
        <taxon>Actinomycetota</taxon>
        <taxon>Actinomycetes</taxon>
        <taxon>Micromonosporales</taxon>
        <taxon>Micromonosporaceae</taxon>
        <taxon>Allocatelliglobosispora</taxon>
    </lineage>
</organism>
<evidence type="ECO:0000313" key="3">
    <source>
        <dbReference type="EMBL" id="MBB5874125.1"/>
    </source>
</evidence>
<gene>
    <name evidence="3" type="ORF">F4553_007559</name>
</gene>
<evidence type="ECO:0000256" key="1">
    <source>
        <dbReference type="SAM" id="MobiDB-lite"/>
    </source>
</evidence>
<name>A0A841C2I3_9ACTN</name>
<dbReference type="RefSeq" id="WP_184845985.1">
    <property type="nucleotide sequence ID" value="NZ_JACHMN010000003.1"/>
</dbReference>
<proteinExistence type="predicted"/>
<comment type="caution">
    <text evidence="3">The sequence shown here is derived from an EMBL/GenBank/DDBJ whole genome shotgun (WGS) entry which is preliminary data.</text>
</comment>
<dbReference type="EMBL" id="JACHMN010000003">
    <property type="protein sequence ID" value="MBB5874125.1"/>
    <property type="molecule type" value="Genomic_DNA"/>
</dbReference>
<accession>A0A841C2I3</accession>
<dbReference type="AlphaFoldDB" id="A0A841C2I3"/>
<keyword evidence="2" id="KW-0472">Membrane</keyword>
<evidence type="ECO:0000256" key="2">
    <source>
        <dbReference type="SAM" id="Phobius"/>
    </source>
</evidence>
<protein>
    <submittedName>
        <fullName evidence="3">Uncharacterized protein</fullName>
    </submittedName>
</protein>